<dbReference type="InterPro" id="IPR035906">
    <property type="entry name" value="MetI-like_sf"/>
</dbReference>
<keyword evidence="2 7" id="KW-0813">Transport</keyword>
<dbReference type="InterPro" id="IPR000515">
    <property type="entry name" value="MetI-like"/>
</dbReference>
<dbReference type="Gene3D" id="1.10.3720.10">
    <property type="entry name" value="MetI-like"/>
    <property type="match status" value="1"/>
</dbReference>
<dbReference type="Proteomes" id="UP000031014">
    <property type="component" value="Unassembled WGS sequence"/>
</dbReference>
<evidence type="ECO:0000256" key="6">
    <source>
        <dbReference type="ARBA" id="ARBA00023136"/>
    </source>
</evidence>
<dbReference type="PROSITE" id="PS50928">
    <property type="entry name" value="ABC_TM1"/>
    <property type="match status" value="1"/>
</dbReference>
<dbReference type="OrthoDB" id="187395at2"/>
<comment type="caution">
    <text evidence="9">The sequence shown here is derived from an EMBL/GenBank/DDBJ whole genome shotgun (WGS) entry which is preliminary data.</text>
</comment>
<evidence type="ECO:0000256" key="7">
    <source>
        <dbReference type="RuleBase" id="RU363032"/>
    </source>
</evidence>
<gene>
    <name evidence="9" type="ORF">SAMD00020551_4456</name>
</gene>
<evidence type="ECO:0000313" key="10">
    <source>
        <dbReference type="Proteomes" id="UP000031014"/>
    </source>
</evidence>
<dbReference type="STRING" id="1321606.SAMD00020551_4456"/>
<reference evidence="9 10" key="1">
    <citation type="submission" date="2013-06" db="EMBL/GenBank/DDBJ databases">
        <title>Whole genome shotgun sequence of Bacillus selenatarsenatis SF-1.</title>
        <authorList>
            <person name="Kuroda M."/>
            <person name="Sei K."/>
            <person name="Yamashita M."/>
            <person name="Ike M."/>
        </authorList>
    </citation>
    <scope>NUCLEOTIDE SEQUENCE [LARGE SCALE GENOMIC DNA]</scope>
    <source>
        <strain evidence="9 10">SF-1</strain>
    </source>
</reference>
<dbReference type="SUPFAM" id="SSF161098">
    <property type="entry name" value="MetI-like"/>
    <property type="match status" value="1"/>
</dbReference>
<evidence type="ECO:0000256" key="5">
    <source>
        <dbReference type="ARBA" id="ARBA00022989"/>
    </source>
</evidence>
<evidence type="ECO:0000256" key="2">
    <source>
        <dbReference type="ARBA" id="ARBA00022448"/>
    </source>
</evidence>
<keyword evidence="10" id="KW-1185">Reference proteome</keyword>
<keyword evidence="3" id="KW-1003">Cell membrane</keyword>
<feature type="transmembrane region" description="Helical" evidence="7">
    <location>
        <begin position="198"/>
        <end position="218"/>
    </location>
</feature>
<feature type="transmembrane region" description="Helical" evidence="7">
    <location>
        <begin position="69"/>
        <end position="93"/>
    </location>
</feature>
<feature type="transmembrane region" description="Helical" evidence="7">
    <location>
        <begin position="138"/>
        <end position="157"/>
    </location>
</feature>
<keyword evidence="9" id="KW-0762">Sugar transport</keyword>
<feature type="domain" description="ABC transmembrane type-1" evidence="8">
    <location>
        <begin position="70"/>
        <end position="261"/>
    </location>
</feature>
<dbReference type="Pfam" id="PF00528">
    <property type="entry name" value="BPD_transp_1"/>
    <property type="match status" value="1"/>
</dbReference>
<evidence type="ECO:0000313" key="9">
    <source>
        <dbReference type="EMBL" id="GAM16268.1"/>
    </source>
</evidence>
<evidence type="ECO:0000256" key="4">
    <source>
        <dbReference type="ARBA" id="ARBA00022692"/>
    </source>
</evidence>
<comment type="subcellular location">
    <subcellularLocation>
        <location evidence="1 7">Cell membrane</location>
        <topology evidence="1 7">Multi-pass membrane protein</topology>
    </subcellularLocation>
</comment>
<keyword evidence="5 7" id="KW-1133">Transmembrane helix</keyword>
<dbReference type="GO" id="GO:0005886">
    <property type="term" value="C:plasma membrane"/>
    <property type="evidence" value="ECO:0007669"/>
    <property type="project" value="UniProtKB-SubCell"/>
</dbReference>
<dbReference type="PANTHER" id="PTHR43744">
    <property type="entry name" value="ABC TRANSPORTER PERMEASE PROTEIN MG189-RELATED-RELATED"/>
    <property type="match status" value="1"/>
</dbReference>
<protein>
    <submittedName>
        <fullName evidence="9">ABC-type sugar transport system, permease component</fullName>
    </submittedName>
</protein>
<evidence type="ECO:0000256" key="1">
    <source>
        <dbReference type="ARBA" id="ARBA00004651"/>
    </source>
</evidence>
<sequence>MRPLELTKTSLLYVLAAIIALFAGYPFVYMISTSFKSMNEFFTNPFSVLPGSFTLEQYTSVFDMGLNSYFLNSIIITVLSVTLVVLIAALASYPLSRLKFRLNKSIFTLFIIGMMVPIHATLIPIFVMTNDLGFYDKLLALLGPYVAFALPISVFIFTQFMSEIPAELEEAAKVDGAGHWIIFSKVIFPNIKPAISTVVIYNFVHIWNEFIFALILIQSPEKMTLPIGLQKFYGEFSVNIPGLMSALVLASVPVIITFVLAQEKIEKGLLGGSVKG</sequence>
<dbReference type="CDD" id="cd06261">
    <property type="entry name" value="TM_PBP2"/>
    <property type="match status" value="1"/>
</dbReference>
<organism evidence="9 10">
    <name type="scientific">Mesobacillus selenatarsenatis (strain DSM 18680 / JCM 14380 / FERM P-15431 / SF-1)</name>
    <dbReference type="NCBI Taxonomy" id="1321606"/>
    <lineage>
        <taxon>Bacteria</taxon>
        <taxon>Bacillati</taxon>
        <taxon>Bacillota</taxon>
        <taxon>Bacilli</taxon>
        <taxon>Bacillales</taxon>
        <taxon>Bacillaceae</taxon>
        <taxon>Mesobacillus</taxon>
    </lineage>
</organism>
<keyword evidence="6 7" id="KW-0472">Membrane</keyword>
<feature type="transmembrane region" description="Helical" evidence="7">
    <location>
        <begin position="12"/>
        <end position="32"/>
    </location>
</feature>
<accession>A0A0A8X8M3</accession>
<evidence type="ECO:0000256" key="3">
    <source>
        <dbReference type="ARBA" id="ARBA00022475"/>
    </source>
</evidence>
<feature type="transmembrane region" description="Helical" evidence="7">
    <location>
        <begin position="238"/>
        <end position="261"/>
    </location>
</feature>
<dbReference type="PANTHER" id="PTHR43744:SF12">
    <property type="entry name" value="ABC TRANSPORTER PERMEASE PROTEIN MG189-RELATED"/>
    <property type="match status" value="1"/>
</dbReference>
<name>A0A0A8X8M3_MESS1</name>
<dbReference type="AlphaFoldDB" id="A0A0A8X8M3"/>
<keyword evidence="4 7" id="KW-0812">Transmembrane</keyword>
<dbReference type="RefSeq" id="WP_041967865.1">
    <property type="nucleotide sequence ID" value="NZ_BASE01000113.1"/>
</dbReference>
<evidence type="ECO:0000259" key="8">
    <source>
        <dbReference type="PROSITE" id="PS50928"/>
    </source>
</evidence>
<dbReference type="GO" id="GO:0055085">
    <property type="term" value="P:transmembrane transport"/>
    <property type="evidence" value="ECO:0007669"/>
    <property type="project" value="InterPro"/>
</dbReference>
<comment type="similarity">
    <text evidence="7">Belongs to the binding-protein-dependent transport system permease family.</text>
</comment>
<feature type="transmembrane region" description="Helical" evidence="7">
    <location>
        <begin position="105"/>
        <end position="126"/>
    </location>
</feature>
<dbReference type="EMBL" id="BASE01000113">
    <property type="protein sequence ID" value="GAM16268.1"/>
    <property type="molecule type" value="Genomic_DNA"/>
</dbReference>
<proteinExistence type="inferred from homology"/>